<reference evidence="12" key="1">
    <citation type="journal article" date="2021" name="PeerJ">
        <title>Extensive microbial diversity within the chicken gut microbiome revealed by metagenomics and culture.</title>
        <authorList>
            <person name="Gilroy R."/>
            <person name="Ravi A."/>
            <person name="Getino M."/>
            <person name="Pursley I."/>
            <person name="Horton D.L."/>
            <person name="Alikhan N.F."/>
            <person name="Baker D."/>
            <person name="Gharbi K."/>
            <person name="Hall N."/>
            <person name="Watson M."/>
            <person name="Adriaenssens E.M."/>
            <person name="Foster-Nyarko E."/>
            <person name="Jarju S."/>
            <person name="Secka A."/>
            <person name="Antonio M."/>
            <person name="Oren A."/>
            <person name="Chaudhuri R.R."/>
            <person name="La Ragione R."/>
            <person name="Hildebrand F."/>
            <person name="Pallen M.J."/>
        </authorList>
    </citation>
    <scope>NUCLEOTIDE SEQUENCE</scope>
    <source>
        <strain evidence="12">CHK124-7917</strain>
    </source>
</reference>
<feature type="active site" evidence="9">
    <location>
        <position position="273"/>
    </location>
</feature>
<dbReference type="GO" id="GO:0009037">
    <property type="term" value="F:tyrosine-based site-specific recombinase activity"/>
    <property type="evidence" value="ECO:0007669"/>
    <property type="project" value="UniProtKB-UniRule"/>
</dbReference>
<reference evidence="12" key="2">
    <citation type="submission" date="2021-09" db="EMBL/GenBank/DDBJ databases">
        <authorList>
            <person name="Gilroy R."/>
        </authorList>
    </citation>
    <scope>NUCLEOTIDE SEQUENCE</scope>
    <source>
        <strain evidence="12">CHK124-7917</strain>
    </source>
</reference>
<feature type="active site" description="O-(3'-phospho-DNA)-tyrosine intermediate" evidence="9">
    <location>
        <position position="282"/>
    </location>
</feature>
<proteinExistence type="inferred from homology"/>
<evidence type="ECO:0000259" key="11">
    <source>
        <dbReference type="PROSITE" id="PS51900"/>
    </source>
</evidence>
<dbReference type="GO" id="GO:0005737">
    <property type="term" value="C:cytoplasm"/>
    <property type="evidence" value="ECO:0007669"/>
    <property type="project" value="UniProtKB-SubCell"/>
</dbReference>
<feature type="active site" evidence="9">
    <location>
        <position position="174"/>
    </location>
</feature>
<keyword evidence="4 9" id="KW-0159">Chromosome partition</keyword>
<dbReference type="InterPro" id="IPR050090">
    <property type="entry name" value="Tyrosine_recombinase_XerCD"/>
</dbReference>
<name>A0A921GGW2_9ACTN</name>
<evidence type="ECO:0000256" key="3">
    <source>
        <dbReference type="ARBA" id="ARBA00022618"/>
    </source>
</evidence>
<dbReference type="PROSITE" id="PS51898">
    <property type="entry name" value="TYR_RECOMBINASE"/>
    <property type="match status" value="1"/>
</dbReference>
<feature type="domain" description="Tyr recombinase" evidence="10">
    <location>
        <begin position="110"/>
        <end position="295"/>
    </location>
</feature>
<dbReference type="Pfam" id="PF00589">
    <property type="entry name" value="Phage_integrase"/>
    <property type="match status" value="1"/>
</dbReference>
<feature type="domain" description="Core-binding (CB)" evidence="11">
    <location>
        <begin position="4"/>
        <end position="89"/>
    </location>
</feature>
<dbReference type="InterPro" id="IPR010998">
    <property type="entry name" value="Integrase_recombinase_N"/>
</dbReference>
<keyword evidence="2 9" id="KW-0963">Cytoplasm</keyword>
<evidence type="ECO:0000256" key="7">
    <source>
        <dbReference type="ARBA" id="ARBA00023172"/>
    </source>
</evidence>
<dbReference type="Pfam" id="PF02899">
    <property type="entry name" value="Phage_int_SAM_1"/>
    <property type="match status" value="1"/>
</dbReference>
<keyword evidence="8 9" id="KW-0131">Cell cycle</keyword>
<dbReference type="InterPro" id="IPR002104">
    <property type="entry name" value="Integrase_catalytic"/>
</dbReference>
<dbReference type="GO" id="GO:0007059">
    <property type="term" value="P:chromosome segregation"/>
    <property type="evidence" value="ECO:0007669"/>
    <property type="project" value="UniProtKB-UniRule"/>
</dbReference>
<dbReference type="HAMAP" id="MF_01808">
    <property type="entry name" value="Recomb_XerC_XerD"/>
    <property type="match status" value="1"/>
</dbReference>
<dbReference type="SUPFAM" id="SSF56349">
    <property type="entry name" value="DNA breaking-rejoining enzymes"/>
    <property type="match status" value="1"/>
</dbReference>
<evidence type="ECO:0000256" key="6">
    <source>
        <dbReference type="ARBA" id="ARBA00023125"/>
    </source>
</evidence>
<feature type="active site" evidence="9">
    <location>
        <position position="247"/>
    </location>
</feature>
<dbReference type="GO" id="GO:0003677">
    <property type="term" value="F:DNA binding"/>
    <property type="evidence" value="ECO:0007669"/>
    <property type="project" value="UniProtKB-UniRule"/>
</dbReference>
<dbReference type="PROSITE" id="PS51900">
    <property type="entry name" value="CB"/>
    <property type="match status" value="1"/>
</dbReference>
<sequence>MSEPDLEGLVARFCDHLGRFRNLSPNTVRSYGCDLASFVSWARRAGIDPLRVTHRELRGYLAELSRARYSPRTVNRRLSSLRGFYRWLAREGVCDASAAAALASPKAGRPLPRTMSDADVRALLATCDVGTADGLRDRALLETLYATGCRVSEAAGLSVADVDLAGRQARLFGKGSKERIVPLYDEVVRWIGRWERGGRPEFAARSRRPTDALFLSSRGNPMSAGAMRDSFGRHVALAGLDPALSPHAMRHTFATELLSGGADLRSVQELLGHESLSTTQVYTHLSVERLRDAARSAHPRAVQK</sequence>
<dbReference type="InterPro" id="IPR004107">
    <property type="entry name" value="Integrase_SAM-like_N"/>
</dbReference>
<dbReference type="CDD" id="cd00798">
    <property type="entry name" value="INT_XerDC_C"/>
    <property type="match status" value="1"/>
</dbReference>
<evidence type="ECO:0000256" key="9">
    <source>
        <dbReference type="HAMAP-Rule" id="MF_01808"/>
    </source>
</evidence>
<evidence type="ECO:0000256" key="2">
    <source>
        <dbReference type="ARBA" id="ARBA00022490"/>
    </source>
</evidence>
<comment type="similarity">
    <text evidence="9">Belongs to the 'phage' integrase family. XerC subfamily.</text>
</comment>
<evidence type="ECO:0000313" key="13">
    <source>
        <dbReference type="Proteomes" id="UP000697330"/>
    </source>
</evidence>
<dbReference type="NCBIfam" id="NF001399">
    <property type="entry name" value="PRK00283.1"/>
    <property type="match status" value="1"/>
</dbReference>
<evidence type="ECO:0000256" key="4">
    <source>
        <dbReference type="ARBA" id="ARBA00022829"/>
    </source>
</evidence>
<dbReference type="PANTHER" id="PTHR30349">
    <property type="entry name" value="PHAGE INTEGRASE-RELATED"/>
    <property type="match status" value="1"/>
</dbReference>
<feature type="active site" evidence="9">
    <location>
        <position position="250"/>
    </location>
</feature>
<dbReference type="InterPro" id="IPR011010">
    <property type="entry name" value="DNA_brk_join_enz"/>
</dbReference>
<evidence type="ECO:0000256" key="5">
    <source>
        <dbReference type="ARBA" id="ARBA00022908"/>
    </source>
</evidence>
<dbReference type="Gene3D" id="1.10.150.130">
    <property type="match status" value="1"/>
</dbReference>
<comment type="function">
    <text evidence="9">Site-specific tyrosine recombinase, which acts by catalyzing the cutting and rejoining of the recombining DNA molecules. The XerC-XerD complex is essential to convert dimers of the bacterial chromosome into monomers to permit their segregation at cell division. It also contributes to the segregational stability of plasmids.</text>
</comment>
<evidence type="ECO:0000256" key="8">
    <source>
        <dbReference type="ARBA" id="ARBA00023306"/>
    </source>
</evidence>
<keyword evidence="5 9" id="KW-0229">DNA integration</keyword>
<accession>A0A921GGW2</accession>
<evidence type="ECO:0000256" key="1">
    <source>
        <dbReference type="ARBA" id="ARBA00004496"/>
    </source>
</evidence>
<comment type="subunit">
    <text evidence="9">Forms a cyclic heterotetrameric complex composed of two molecules of XerC and two molecules of XerD.</text>
</comment>
<dbReference type="GO" id="GO:0006313">
    <property type="term" value="P:DNA transposition"/>
    <property type="evidence" value="ECO:0007669"/>
    <property type="project" value="UniProtKB-UniRule"/>
</dbReference>
<evidence type="ECO:0000313" key="12">
    <source>
        <dbReference type="EMBL" id="HJF45858.1"/>
    </source>
</evidence>
<gene>
    <name evidence="9" type="primary">xerC</name>
    <name evidence="12" type="ORF">K8U72_08785</name>
</gene>
<comment type="subcellular location">
    <subcellularLocation>
        <location evidence="1 9">Cytoplasm</location>
    </subcellularLocation>
</comment>
<dbReference type="PANTHER" id="PTHR30349:SF81">
    <property type="entry name" value="TYROSINE RECOMBINASE XERC"/>
    <property type="match status" value="1"/>
</dbReference>
<comment type="caution">
    <text evidence="12">The sequence shown here is derived from an EMBL/GenBank/DDBJ whole genome shotgun (WGS) entry which is preliminary data.</text>
</comment>
<dbReference type="InterPro" id="IPR044068">
    <property type="entry name" value="CB"/>
</dbReference>
<dbReference type="RefSeq" id="WP_274959529.1">
    <property type="nucleotide sequence ID" value="NZ_DYWQ01000135.1"/>
</dbReference>
<dbReference type="InterPro" id="IPR023009">
    <property type="entry name" value="Tyrosine_recombinase_XerC/XerD"/>
</dbReference>
<evidence type="ECO:0000259" key="10">
    <source>
        <dbReference type="PROSITE" id="PS51898"/>
    </source>
</evidence>
<dbReference type="AlphaFoldDB" id="A0A921GGW2"/>
<organism evidence="12 13">
    <name type="scientific">Thermophilibacter provencensis</name>
    <dbReference type="NCBI Taxonomy" id="1852386"/>
    <lineage>
        <taxon>Bacteria</taxon>
        <taxon>Bacillati</taxon>
        <taxon>Actinomycetota</taxon>
        <taxon>Coriobacteriia</taxon>
        <taxon>Coriobacteriales</taxon>
        <taxon>Atopobiaceae</taxon>
        <taxon>Thermophilibacter</taxon>
    </lineage>
</organism>
<keyword evidence="3 9" id="KW-0132">Cell division</keyword>
<keyword evidence="7 9" id="KW-0233">DNA recombination</keyword>
<dbReference type="EMBL" id="DYWQ01000135">
    <property type="protein sequence ID" value="HJF45858.1"/>
    <property type="molecule type" value="Genomic_DNA"/>
</dbReference>
<dbReference type="Proteomes" id="UP000697330">
    <property type="component" value="Unassembled WGS sequence"/>
</dbReference>
<feature type="active site" evidence="9">
    <location>
        <position position="150"/>
    </location>
</feature>
<keyword evidence="6 9" id="KW-0238">DNA-binding</keyword>
<dbReference type="Gene3D" id="1.10.443.10">
    <property type="entry name" value="Intergrase catalytic core"/>
    <property type="match status" value="1"/>
</dbReference>
<protein>
    <recommendedName>
        <fullName evidence="9">Tyrosine recombinase XerC</fullName>
    </recommendedName>
</protein>
<dbReference type="InterPro" id="IPR013762">
    <property type="entry name" value="Integrase-like_cat_sf"/>
</dbReference>
<dbReference type="GO" id="GO:0051301">
    <property type="term" value="P:cell division"/>
    <property type="evidence" value="ECO:0007669"/>
    <property type="project" value="UniProtKB-KW"/>
</dbReference>